<sequence length="261" mass="28252">PANLLGIEACSAEMPDTPQVVVFDTAFHSHVPPKAHMYALPYEYYEKYGIRRYGFHGTSHYYVSNRAAEIIGKPLEELKIITCHLGNGCSIDAVRGGHAIETSMGFTPLEGLMMGTRTGDIDSAVPLFIMKKEGLSPDEMDTVMNKKSGLLGVTGISSDMREVEKAARSGDDRAALALDMYCYRIKKYIAAYTGILGGCDVLVFTAGVGEHSAFVRSTSCEGLAFLGIRIDKEKNARATGGETVISEDDSPVQVLVIPTNE</sequence>
<dbReference type="InterPro" id="IPR023865">
    <property type="entry name" value="Aliphatic_acid_kinase_CS"/>
</dbReference>
<keyword evidence="1" id="KW-0808">Transferase</keyword>
<gene>
    <name evidence="5" type="ORF">S06H3_43917</name>
</gene>
<dbReference type="GO" id="GO:0006083">
    <property type="term" value="P:acetate metabolic process"/>
    <property type="evidence" value="ECO:0007669"/>
    <property type="project" value="TreeGrafter"/>
</dbReference>
<feature type="non-terminal residue" evidence="5">
    <location>
        <position position="1"/>
    </location>
</feature>
<keyword evidence="3" id="KW-0418">Kinase</keyword>
<dbReference type="Gene3D" id="3.30.420.40">
    <property type="match status" value="2"/>
</dbReference>
<name>X1MVV9_9ZZZZ</name>
<evidence type="ECO:0000256" key="3">
    <source>
        <dbReference type="ARBA" id="ARBA00022777"/>
    </source>
</evidence>
<dbReference type="PROSITE" id="PS01076">
    <property type="entry name" value="ACETATE_KINASE_2"/>
    <property type="match status" value="1"/>
</dbReference>
<organism evidence="5">
    <name type="scientific">marine sediment metagenome</name>
    <dbReference type="NCBI Taxonomy" id="412755"/>
    <lineage>
        <taxon>unclassified sequences</taxon>
        <taxon>metagenomes</taxon>
        <taxon>ecological metagenomes</taxon>
    </lineage>
</organism>
<evidence type="ECO:0000256" key="1">
    <source>
        <dbReference type="ARBA" id="ARBA00022679"/>
    </source>
</evidence>
<reference evidence="5" key="1">
    <citation type="journal article" date="2014" name="Front. Microbiol.">
        <title>High frequency of phylogenetically diverse reductive dehalogenase-homologous genes in deep subseafloor sedimentary metagenomes.</title>
        <authorList>
            <person name="Kawai M."/>
            <person name="Futagami T."/>
            <person name="Toyoda A."/>
            <person name="Takaki Y."/>
            <person name="Nishi S."/>
            <person name="Hori S."/>
            <person name="Arai W."/>
            <person name="Tsubouchi T."/>
            <person name="Morono Y."/>
            <person name="Uchiyama I."/>
            <person name="Ito T."/>
            <person name="Fujiyama A."/>
            <person name="Inagaki F."/>
            <person name="Takami H."/>
        </authorList>
    </citation>
    <scope>NUCLEOTIDE SEQUENCE</scope>
    <source>
        <strain evidence="5">Expedition CK06-06</strain>
    </source>
</reference>
<dbReference type="InterPro" id="IPR000890">
    <property type="entry name" value="Aliphatic_acid_kin_short-chain"/>
</dbReference>
<dbReference type="GO" id="GO:0008776">
    <property type="term" value="F:acetate kinase activity"/>
    <property type="evidence" value="ECO:0007669"/>
    <property type="project" value="TreeGrafter"/>
</dbReference>
<comment type="caution">
    <text evidence="5">The sequence shown here is derived from an EMBL/GenBank/DDBJ whole genome shotgun (WGS) entry which is preliminary data.</text>
</comment>
<dbReference type="SUPFAM" id="SSF53067">
    <property type="entry name" value="Actin-like ATPase domain"/>
    <property type="match status" value="2"/>
</dbReference>
<dbReference type="AlphaFoldDB" id="X1MVV9"/>
<dbReference type="Pfam" id="PF00871">
    <property type="entry name" value="Acetate_kinase"/>
    <property type="match status" value="1"/>
</dbReference>
<dbReference type="GO" id="GO:0005524">
    <property type="term" value="F:ATP binding"/>
    <property type="evidence" value="ECO:0007669"/>
    <property type="project" value="UniProtKB-KW"/>
</dbReference>
<dbReference type="PANTHER" id="PTHR21060">
    <property type="entry name" value="ACETATE KINASE"/>
    <property type="match status" value="1"/>
</dbReference>
<dbReference type="PRINTS" id="PR00471">
    <property type="entry name" value="ACETATEKNASE"/>
</dbReference>
<keyword evidence="4" id="KW-0067">ATP-binding</keyword>
<dbReference type="InterPro" id="IPR043129">
    <property type="entry name" value="ATPase_NBD"/>
</dbReference>
<proteinExistence type="inferred from homology"/>
<keyword evidence="2" id="KW-0547">Nucleotide-binding</keyword>
<accession>X1MVV9</accession>
<dbReference type="InterPro" id="IPR004372">
    <property type="entry name" value="Ac/propionate_kinase"/>
</dbReference>
<dbReference type="HAMAP" id="MF_00020">
    <property type="entry name" value="Acetate_kinase"/>
    <property type="match status" value="1"/>
</dbReference>
<protein>
    <recommendedName>
        <fullName evidence="6">Butyrate kinase</fullName>
    </recommendedName>
</protein>
<dbReference type="EMBL" id="BARV01027272">
    <property type="protein sequence ID" value="GAI35413.1"/>
    <property type="molecule type" value="Genomic_DNA"/>
</dbReference>
<evidence type="ECO:0008006" key="6">
    <source>
        <dbReference type="Google" id="ProtNLM"/>
    </source>
</evidence>
<dbReference type="PANTHER" id="PTHR21060:SF15">
    <property type="entry name" value="ACETATE KINASE-RELATED"/>
    <property type="match status" value="1"/>
</dbReference>
<evidence type="ECO:0000256" key="2">
    <source>
        <dbReference type="ARBA" id="ARBA00022741"/>
    </source>
</evidence>
<dbReference type="NCBIfam" id="TIGR00016">
    <property type="entry name" value="ackA"/>
    <property type="match status" value="1"/>
</dbReference>
<feature type="non-terminal residue" evidence="5">
    <location>
        <position position="261"/>
    </location>
</feature>
<evidence type="ECO:0000313" key="5">
    <source>
        <dbReference type="EMBL" id="GAI35413.1"/>
    </source>
</evidence>
<evidence type="ECO:0000256" key="4">
    <source>
        <dbReference type="ARBA" id="ARBA00022840"/>
    </source>
</evidence>